<dbReference type="OrthoDB" id="444265at2759"/>
<dbReference type="AlphaFoldDB" id="A0A1Q3D611"/>
<dbReference type="Pfam" id="PF10046">
    <property type="entry name" value="BLOC1_2"/>
    <property type="match status" value="1"/>
</dbReference>
<dbReference type="Proteomes" id="UP000187406">
    <property type="component" value="Unassembled WGS sequence"/>
</dbReference>
<evidence type="ECO:0000313" key="3">
    <source>
        <dbReference type="Proteomes" id="UP000187406"/>
    </source>
</evidence>
<dbReference type="PANTHER" id="PTHR47882:SF1">
    <property type="entry name" value="BIOGENESIS OF LYSOSOME-RELATED ORGANELLES COMPLEX 1 SUBUNIT 2"/>
    <property type="match status" value="1"/>
</dbReference>
<accession>A0A1Q3D611</accession>
<comment type="similarity">
    <text evidence="1">Belongs to the BLOC1S2 family.</text>
</comment>
<gene>
    <name evidence="2" type="ORF">CFOL_v3_31323</name>
</gene>
<dbReference type="PANTHER" id="PTHR47882">
    <property type="entry name" value="BIOGENESIS OF LYSOSOME-RELATED ORGANELLES COMPLEX 1 SUBUNIT 2"/>
    <property type="match status" value="1"/>
</dbReference>
<reference evidence="3" key="1">
    <citation type="submission" date="2016-04" db="EMBL/GenBank/DDBJ databases">
        <title>Cephalotus genome sequencing.</title>
        <authorList>
            <person name="Fukushima K."/>
            <person name="Hasebe M."/>
            <person name="Fang X."/>
        </authorList>
    </citation>
    <scope>NUCLEOTIDE SEQUENCE [LARGE SCALE GENOMIC DNA]</scope>
    <source>
        <strain evidence="3">cv. St1</strain>
    </source>
</reference>
<dbReference type="InterPro" id="IPR019269">
    <property type="entry name" value="BLOC1_su2"/>
</dbReference>
<dbReference type="STRING" id="3775.A0A1Q3D611"/>
<sequence>MSISTMVKSELQVSNNMVELVEKMNIRVAEEYSGFGDVAAGLRVFVEQLKSKSGNFDVYVEQIDSIERQVSEFEAVISMLDNYVSLLESKVQSLYQNPQPRPPPC</sequence>
<proteinExistence type="inferred from homology"/>
<dbReference type="InParanoid" id="A0A1Q3D611"/>
<name>A0A1Q3D611_CEPFO</name>
<organism evidence="2 3">
    <name type="scientific">Cephalotus follicularis</name>
    <name type="common">Albany pitcher plant</name>
    <dbReference type="NCBI Taxonomy" id="3775"/>
    <lineage>
        <taxon>Eukaryota</taxon>
        <taxon>Viridiplantae</taxon>
        <taxon>Streptophyta</taxon>
        <taxon>Embryophyta</taxon>
        <taxon>Tracheophyta</taxon>
        <taxon>Spermatophyta</taxon>
        <taxon>Magnoliopsida</taxon>
        <taxon>eudicotyledons</taxon>
        <taxon>Gunneridae</taxon>
        <taxon>Pentapetalae</taxon>
        <taxon>rosids</taxon>
        <taxon>fabids</taxon>
        <taxon>Oxalidales</taxon>
        <taxon>Cephalotaceae</taxon>
        <taxon>Cephalotus</taxon>
    </lineage>
</organism>
<dbReference type="FunCoup" id="A0A1Q3D611">
    <property type="interactions" value="466"/>
</dbReference>
<evidence type="ECO:0000313" key="2">
    <source>
        <dbReference type="EMBL" id="GAV87899.1"/>
    </source>
</evidence>
<protein>
    <submittedName>
        <fullName evidence="2">BLOC1_2 domain-containing protein</fullName>
    </submittedName>
</protein>
<comment type="caution">
    <text evidence="2">The sequence shown here is derived from an EMBL/GenBank/DDBJ whole genome shotgun (WGS) entry which is preliminary data.</text>
</comment>
<keyword evidence="3" id="KW-1185">Reference proteome</keyword>
<dbReference type="EMBL" id="BDDD01004563">
    <property type="protein sequence ID" value="GAV87899.1"/>
    <property type="molecule type" value="Genomic_DNA"/>
</dbReference>
<evidence type="ECO:0000256" key="1">
    <source>
        <dbReference type="ARBA" id="ARBA00008468"/>
    </source>
</evidence>